<dbReference type="Gene3D" id="3.40.960.10">
    <property type="entry name" value="VSR Endonuclease"/>
    <property type="match status" value="1"/>
</dbReference>
<gene>
    <name evidence="2" type="ORF">IRJ16_18390</name>
</gene>
<dbReference type="AlphaFoldDB" id="A0A929PXH2"/>
<reference evidence="2" key="1">
    <citation type="submission" date="2020-10" db="EMBL/GenBank/DDBJ databases">
        <title>Mucilaginibacter mali sp. nov., isolated from rhizosphere soil of apple orchard.</title>
        <authorList>
            <person name="Lee J.-S."/>
            <person name="Kim H.S."/>
            <person name="Kim J.-S."/>
        </authorList>
    </citation>
    <scope>NUCLEOTIDE SEQUENCE</scope>
    <source>
        <strain evidence="2">KCTC 22746</strain>
    </source>
</reference>
<dbReference type="InterPro" id="IPR047216">
    <property type="entry name" value="Endonuclease_DUF559_bact"/>
</dbReference>
<dbReference type="PANTHER" id="PTHR38590">
    <property type="entry name" value="BLL0828 PROTEIN"/>
    <property type="match status" value="1"/>
</dbReference>
<dbReference type="Proteomes" id="UP000622475">
    <property type="component" value="Unassembled WGS sequence"/>
</dbReference>
<proteinExistence type="predicted"/>
<dbReference type="InterPro" id="IPR007569">
    <property type="entry name" value="DUF559"/>
</dbReference>
<organism evidence="2 3">
    <name type="scientific">Mucilaginibacter myungsuensis</name>
    <dbReference type="NCBI Taxonomy" id="649104"/>
    <lineage>
        <taxon>Bacteria</taxon>
        <taxon>Pseudomonadati</taxon>
        <taxon>Bacteroidota</taxon>
        <taxon>Sphingobacteriia</taxon>
        <taxon>Sphingobacteriales</taxon>
        <taxon>Sphingobacteriaceae</taxon>
        <taxon>Mucilaginibacter</taxon>
    </lineage>
</organism>
<evidence type="ECO:0000313" key="3">
    <source>
        <dbReference type="Proteomes" id="UP000622475"/>
    </source>
</evidence>
<feature type="domain" description="DUF559" evidence="1">
    <location>
        <begin position="5"/>
        <end position="118"/>
    </location>
</feature>
<sequence>MPTITEICRELRRRETPAEKVLWQHLRNRQLLGYKFLRQYPITTLSAEGRRICFIPDLYCHQAKLVIEADGPIHLLKKEYDVYRDEVLLLLGITTLRFTNDEILFDTNSVLNRISEQLMRR</sequence>
<dbReference type="CDD" id="cd01038">
    <property type="entry name" value="Endonuclease_DUF559"/>
    <property type="match status" value="1"/>
</dbReference>
<protein>
    <submittedName>
        <fullName evidence="2">DUF559 domain-containing protein</fullName>
    </submittedName>
</protein>
<accession>A0A929PXH2</accession>
<evidence type="ECO:0000259" key="1">
    <source>
        <dbReference type="Pfam" id="PF04480"/>
    </source>
</evidence>
<comment type="caution">
    <text evidence="2">The sequence shown here is derived from an EMBL/GenBank/DDBJ whole genome shotgun (WGS) entry which is preliminary data.</text>
</comment>
<dbReference type="EMBL" id="JADFFL010000008">
    <property type="protein sequence ID" value="MBE9663858.1"/>
    <property type="molecule type" value="Genomic_DNA"/>
</dbReference>
<name>A0A929PXH2_9SPHI</name>
<dbReference type="RefSeq" id="WP_194113107.1">
    <property type="nucleotide sequence ID" value="NZ_JADFFL010000008.1"/>
</dbReference>
<dbReference type="InterPro" id="IPR011335">
    <property type="entry name" value="Restrct_endonuc-II-like"/>
</dbReference>
<dbReference type="Pfam" id="PF04480">
    <property type="entry name" value="DUF559"/>
    <property type="match status" value="1"/>
</dbReference>
<dbReference type="SUPFAM" id="SSF52980">
    <property type="entry name" value="Restriction endonuclease-like"/>
    <property type="match status" value="1"/>
</dbReference>
<evidence type="ECO:0000313" key="2">
    <source>
        <dbReference type="EMBL" id="MBE9663858.1"/>
    </source>
</evidence>
<dbReference type="PANTHER" id="PTHR38590:SF1">
    <property type="entry name" value="BLL0828 PROTEIN"/>
    <property type="match status" value="1"/>
</dbReference>
<keyword evidence="3" id="KW-1185">Reference proteome</keyword>